<feature type="region of interest" description="Disordered" evidence="6">
    <location>
        <begin position="266"/>
        <end position="290"/>
    </location>
</feature>
<evidence type="ECO:0000256" key="3">
    <source>
        <dbReference type="ARBA" id="ARBA00023125"/>
    </source>
</evidence>
<dbReference type="GO" id="GO:0000981">
    <property type="term" value="F:DNA-binding transcription factor activity, RNA polymerase II-specific"/>
    <property type="evidence" value="ECO:0007669"/>
    <property type="project" value="TreeGrafter"/>
</dbReference>
<feature type="region of interest" description="Disordered" evidence="6">
    <location>
        <begin position="1"/>
        <end position="49"/>
    </location>
</feature>
<evidence type="ECO:0000256" key="2">
    <source>
        <dbReference type="ARBA" id="ARBA00023015"/>
    </source>
</evidence>
<evidence type="ECO:0000256" key="1">
    <source>
        <dbReference type="ARBA" id="ARBA00010940"/>
    </source>
</evidence>
<dbReference type="GeneID" id="68102383"/>
<dbReference type="Gene3D" id="1.10.10.10">
    <property type="entry name" value="Winged helix-like DNA-binding domain superfamily/Winged helix DNA-binding domain"/>
    <property type="match status" value="2"/>
</dbReference>
<sequence>MKTNNKTSTTTTTPSYSSITTTTTSTNHHHHDVDSTGRNYRMERKQEEERNQVILEEGYSACQASTIHEADAAKDDDGPCKKVNCFRSETNYQGPADDSRPPSSSSYSFNAHSLPLPIASSEDETTSSTENSDNNDNHYETTLFQSGVQQPSRSRTLSHLTVHTMESLMRSEATVVLHGSSVPSSSANVNNQNFQKSPPPPPTFPTLPGVIETAHPLSSVSNGMTTPATQGMFPFSFTHPKQQNLNQLQSLPQSYDSPCGNIPLDSQSCTSSSSTVTQGGGITEEKKTKNRKEKSLTMICAKFIQFYENLKNSNAANNNQSKGEIKIEEAVNTLGIEKRRIYDILNVLESISIVSKVGVSCYKYHGTKSLSTTLEQMKSSALEDATLLEGLKSLPKTPQNEPLLQCLPKFKQNINAMTPSRSNTLTSLSRLLIMSFLVTETKEMSQDQLVSIVLKDSAEKTRTRRLNDIVNILSGIHLIEKRSEKSVNYFKWLGTLPKQETTIFSPSKMPIKKRKRTTSKLSNSSVSEEHSPCSDDATSPSSTFSAIDTPQSSNVSNTESDSASSYSSSSQSSTPYSPFFHTTVTTPKSSSSVTVNNVGGLHFQFRSPPSKKNKPSPTLTAPASLSKNLQEMFTSKPVQEKKLQPISPRTFSTTTPAAATGPLTSNQHKNLTVSIPVKPLSTNISISSSICPTTTPPQQSKTSPFVTTLGSFRFATANLQPLQNSVNTVKPNTTAPCSISPLAILKEEKNKENCLSTPLNKSAETLRVKTMTPSPSSNPSKGSFTVKIRSPLQPLSPSELSVLNQQQNIQTQLNTKKK</sequence>
<dbReference type="GO" id="GO:0000978">
    <property type="term" value="F:RNA polymerase II cis-regulatory region sequence-specific DNA binding"/>
    <property type="evidence" value="ECO:0007669"/>
    <property type="project" value="InterPro"/>
</dbReference>
<dbReference type="Proteomes" id="UP000816034">
    <property type="component" value="Unassembled WGS sequence"/>
</dbReference>
<dbReference type="InterPro" id="IPR003316">
    <property type="entry name" value="E2F_WHTH_DNA-bd_dom"/>
</dbReference>
<gene>
    <name evidence="8" type="ORF">C9374_009929</name>
</gene>
<keyword evidence="2 5" id="KW-0805">Transcription regulation</keyword>
<dbReference type="InterPro" id="IPR015633">
    <property type="entry name" value="E2F"/>
</dbReference>
<evidence type="ECO:0000313" key="8">
    <source>
        <dbReference type="EMBL" id="KAG2375306.1"/>
    </source>
</evidence>
<dbReference type="Pfam" id="PF02319">
    <property type="entry name" value="WHD_E2F_TDP"/>
    <property type="match status" value="2"/>
</dbReference>
<protein>
    <recommendedName>
        <fullName evidence="7">E2F/DP family winged-helix DNA-binding domain-containing protein</fullName>
    </recommendedName>
</protein>
<dbReference type="PANTHER" id="PTHR12081">
    <property type="entry name" value="TRANSCRIPTION FACTOR E2F"/>
    <property type="match status" value="1"/>
</dbReference>
<feature type="region of interest" description="Disordered" evidence="6">
    <location>
        <begin position="89"/>
        <end position="139"/>
    </location>
</feature>
<dbReference type="InterPro" id="IPR036390">
    <property type="entry name" value="WH_DNA-bd_sf"/>
</dbReference>
<name>A0AA88KGX8_NAELO</name>
<feature type="domain" description="E2F/DP family winged-helix DNA-binding" evidence="7">
    <location>
        <begin position="420"/>
        <end position="494"/>
    </location>
</feature>
<comment type="caution">
    <text evidence="8">The sequence shown here is derived from an EMBL/GenBank/DDBJ whole genome shotgun (WGS) entry which is preliminary data.</text>
</comment>
<comment type="subcellular location">
    <subcellularLocation>
        <location evidence="5">Nucleus</location>
    </subcellularLocation>
</comment>
<comment type="similarity">
    <text evidence="1 5">Belongs to the E2F/DP family.</text>
</comment>
<feature type="region of interest" description="Disordered" evidence="6">
    <location>
        <begin position="603"/>
        <end position="623"/>
    </location>
</feature>
<dbReference type="InterPro" id="IPR036388">
    <property type="entry name" value="WH-like_DNA-bd_sf"/>
</dbReference>
<feature type="compositionally biased region" description="Low complexity" evidence="6">
    <location>
        <begin position="7"/>
        <end position="26"/>
    </location>
</feature>
<dbReference type="PANTHER" id="PTHR12081:SF7">
    <property type="entry name" value="TRANSCRIPTION FACTOR EFL-3"/>
    <property type="match status" value="1"/>
</dbReference>
<keyword evidence="5" id="KW-0539">Nucleus</keyword>
<evidence type="ECO:0000256" key="4">
    <source>
        <dbReference type="ARBA" id="ARBA00023163"/>
    </source>
</evidence>
<accession>A0AA88KGX8</accession>
<evidence type="ECO:0000256" key="6">
    <source>
        <dbReference type="SAM" id="MobiDB-lite"/>
    </source>
</evidence>
<dbReference type="SUPFAM" id="SSF46785">
    <property type="entry name" value="Winged helix' DNA-binding domain"/>
    <property type="match status" value="2"/>
</dbReference>
<dbReference type="AlphaFoldDB" id="A0AA88KGX8"/>
<feature type="compositionally biased region" description="Polar residues" evidence="6">
    <location>
        <begin position="536"/>
        <end position="555"/>
    </location>
</feature>
<keyword evidence="9" id="KW-1185">Reference proteome</keyword>
<evidence type="ECO:0000256" key="5">
    <source>
        <dbReference type="RuleBase" id="RU003796"/>
    </source>
</evidence>
<feature type="compositionally biased region" description="Low complexity" evidence="6">
    <location>
        <begin position="266"/>
        <end position="277"/>
    </location>
</feature>
<feature type="region of interest" description="Disordered" evidence="6">
    <location>
        <begin position="769"/>
        <end position="791"/>
    </location>
</feature>
<dbReference type="SMART" id="SM01372">
    <property type="entry name" value="E2F_TDP"/>
    <property type="match status" value="2"/>
</dbReference>
<feature type="compositionally biased region" description="Low complexity" evidence="6">
    <location>
        <begin position="556"/>
        <end position="576"/>
    </location>
</feature>
<dbReference type="GO" id="GO:0090575">
    <property type="term" value="C:RNA polymerase II transcription regulator complex"/>
    <property type="evidence" value="ECO:0007669"/>
    <property type="project" value="TreeGrafter"/>
</dbReference>
<keyword evidence="3 5" id="KW-0238">DNA-binding</keyword>
<dbReference type="EMBL" id="PYSW02000039">
    <property type="protein sequence ID" value="KAG2375306.1"/>
    <property type="molecule type" value="Genomic_DNA"/>
</dbReference>
<keyword evidence="4 5" id="KW-0804">Transcription</keyword>
<organism evidence="8 9">
    <name type="scientific">Naegleria lovaniensis</name>
    <name type="common">Amoeba</name>
    <dbReference type="NCBI Taxonomy" id="51637"/>
    <lineage>
        <taxon>Eukaryota</taxon>
        <taxon>Discoba</taxon>
        <taxon>Heterolobosea</taxon>
        <taxon>Tetramitia</taxon>
        <taxon>Eutetramitia</taxon>
        <taxon>Vahlkampfiidae</taxon>
        <taxon>Naegleria</taxon>
    </lineage>
</organism>
<feature type="compositionally biased region" description="Polar residues" evidence="6">
    <location>
        <begin position="771"/>
        <end position="783"/>
    </location>
</feature>
<proteinExistence type="inferred from homology"/>
<reference evidence="8 9" key="1">
    <citation type="journal article" date="2018" name="BMC Genomics">
        <title>The genome of Naegleria lovaniensis, the basis for a comparative approach to unravel pathogenicity factors of the human pathogenic amoeba N. fowleri.</title>
        <authorList>
            <person name="Liechti N."/>
            <person name="Schurch N."/>
            <person name="Bruggmann R."/>
            <person name="Wittwer M."/>
        </authorList>
    </citation>
    <scope>NUCLEOTIDE SEQUENCE [LARGE SCALE GENOMIC DNA]</scope>
    <source>
        <strain evidence="8 9">ATCC 30569</strain>
    </source>
</reference>
<evidence type="ECO:0000259" key="7">
    <source>
        <dbReference type="SMART" id="SM01372"/>
    </source>
</evidence>
<dbReference type="RefSeq" id="XP_044544480.1">
    <property type="nucleotide sequence ID" value="XM_044700170.1"/>
</dbReference>
<evidence type="ECO:0000313" key="9">
    <source>
        <dbReference type="Proteomes" id="UP000816034"/>
    </source>
</evidence>
<feature type="region of interest" description="Disordered" evidence="6">
    <location>
        <begin position="504"/>
        <end position="576"/>
    </location>
</feature>
<feature type="domain" description="E2F/DP family winged-helix DNA-binding" evidence="7">
    <location>
        <begin position="291"/>
        <end position="366"/>
    </location>
</feature>
<feature type="compositionally biased region" description="Basic and acidic residues" evidence="6">
    <location>
        <begin position="31"/>
        <end position="49"/>
    </location>
</feature>